<dbReference type="SUPFAM" id="SSF54373">
    <property type="entry name" value="FAD-linked reductases, C-terminal domain"/>
    <property type="match status" value="1"/>
</dbReference>
<gene>
    <name evidence="7" type="ORF">VTK73DRAFT_2410</name>
</gene>
<protein>
    <recommendedName>
        <fullName evidence="6">FAD-binding domain-containing protein</fullName>
    </recommendedName>
</protein>
<comment type="caution">
    <text evidence="7">The sequence shown here is derived from an EMBL/GenBank/DDBJ whole genome shotgun (WGS) entry which is preliminary data.</text>
</comment>
<dbReference type="InterPro" id="IPR050493">
    <property type="entry name" value="FAD-dep_Monooxygenase_BioMet"/>
</dbReference>
<evidence type="ECO:0000256" key="1">
    <source>
        <dbReference type="ARBA" id="ARBA00007992"/>
    </source>
</evidence>
<dbReference type="Gene3D" id="3.50.50.60">
    <property type="entry name" value="FAD/NAD(P)-binding domain"/>
    <property type="match status" value="1"/>
</dbReference>
<dbReference type="Pfam" id="PF06314">
    <property type="entry name" value="ADC"/>
    <property type="match status" value="1"/>
</dbReference>
<dbReference type="PANTHER" id="PTHR13789:SF261">
    <property type="entry name" value="HYDROXYLASE, PUTATIVE (AFU_ORTHOLOGUE AFUA_7G00590)-RELATED"/>
    <property type="match status" value="1"/>
</dbReference>
<sequence length="718" mass="79141">MMSSSAAAAVATQSVRGNGGEEPGRHASGGLNVVIVGAGIGGLTAAIYLRKQGHRVTLLEQSRFANELGAAVHLAPNSNGILRRIGIFAENHGGTLMEHFTDYDHAGNLRRSVSVVEANKKWQHPWLLDYRVSLHEELKRKAQCLEDAGTPAVLRTSSPVADVDATTGTAILASGERIQADVLLGADGAHSITRSKLPGAENIRTKPSGQSAFRFLVPRQAALDDPVTAQFAQKTGELVVWFGSDRRVVMYPCSNNTQLNFVCIHPREESNAKPDDWSSGANKAKLLEVYRDFHPALLALLSKANPQTLNVWELLDMDQLPTWTTGRLALLGDAAHPFLPHQGQGAGCAMEDAASLAVVLPRDTPASEVPERLRLYESFRYERAHRIQAYSRQAGRNMGKGEKGLDLMEYTAYNFGHDEWDHSAQRFRRWDWARKPHLYWRMPVSFGPMPGPRQTFEGRPRTTARSTFTTASIQFKTSRTLLQNLLPSESFRFQDSGTVAYASFSQTTLHEMEWLGGGGYRHLGLYVHGVQYTQQDGQVTSGTYMPLLFENLTDPIISGREELGMPKVYCSIDVFRRASSYRIQTGWEGATFGTFTLEDLEEEDGPAAAEQSTLGGEADEGILAYRYIPRVGERGKADVEHAVFVPHAEEARAVPSMVHRVARAAKASFQFDPLNWEALPTLHHIVLRLAEIPVYEVVSAKVVSGCGVPDVSSARRIQ</sequence>
<evidence type="ECO:0000256" key="3">
    <source>
        <dbReference type="ARBA" id="ARBA00022827"/>
    </source>
</evidence>
<name>A0ABR3X4G8_9PEZI</name>
<evidence type="ECO:0000313" key="7">
    <source>
        <dbReference type="EMBL" id="KAL1870818.1"/>
    </source>
</evidence>
<organism evidence="7 8">
    <name type="scientific">Phialemonium thermophilum</name>
    <dbReference type="NCBI Taxonomy" id="223376"/>
    <lineage>
        <taxon>Eukaryota</taxon>
        <taxon>Fungi</taxon>
        <taxon>Dikarya</taxon>
        <taxon>Ascomycota</taxon>
        <taxon>Pezizomycotina</taxon>
        <taxon>Sordariomycetes</taxon>
        <taxon>Sordariomycetidae</taxon>
        <taxon>Cephalothecales</taxon>
        <taxon>Cephalothecaceae</taxon>
        <taxon>Phialemonium</taxon>
    </lineage>
</organism>
<reference evidence="7 8" key="1">
    <citation type="journal article" date="2024" name="Commun. Biol.">
        <title>Comparative genomic analysis of thermophilic fungi reveals convergent evolutionary adaptations and gene losses.</title>
        <authorList>
            <person name="Steindorff A.S."/>
            <person name="Aguilar-Pontes M.V."/>
            <person name="Robinson A.J."/>
            <person name="Andreopoulos B."/>
            <person name="LaButti K."/>
            <person name="Kuo A."/>
            <person name="Mondo S."/>
            <person name="Riley R."/>
            <person name="Otillar R."/>
            <person name="Haridas S."/>
            <person name="Lipzen A."/>
            <person name="Grimwood J."/>
            <person name="Schmutz J."/>
            <person name="Clum A."/>
            <person name="Reid I.D."/>
            <person name="Moisan M.C."/>
            <person name="Butler G."/>
            <person name="Nguyen T.T.M."/>
            <person name="Dewar K."/>
            <person name="Conant G."/>
            <person name="Drula E."/>
            <person name="Henrissat B."/>
            <person name="Hansel C."/>
            <person name="Singer S."/>
            <person name="Hutchinson M.I."/>
            <person name="de Vries R.P."/>
            <person name="Natvig D.O."/>
            <person name="Powell A.J."/>
            <person name="Tsang A."/>
            <person name="Grigoriev I.V."/>
        </authorList>
    </citation>
    <scope>NUCLEOTIDE SEQUENCE [LARGE SCALE GENOMIC DNA]</scope>
    <source>
        <strain evidence="7 8">ATCC 24622</strain>
    </source>
</reference>
<dbReference type="Proteomes" id="UP001586593">
    <property type="component" value="Unassembled WGS sequence"/>
</dbReference>
<keyword evidence="5" id="KW-0503">Monooxygenase</keyword>
<dbReference type="InterPro" id="IPR010451">
    <property type="entry name" value="Acetoacetate_decarboxylase"/>
</dbReference>
<evidence type="ECO:0000259" key="6">
    <source>
        <dbReference type="Pfam" id="PF01494"/>
    </source>
</evidence>
<dbReference type="SUPFAM" id="SSF51905">
    <property type="entry name" value="FAD/NAD(P)-binding domain"/>
    <property type="match status" value="1"/>
</dbReference>
<dbReference type="Pfam" id="PF01494">
    <property type="entry name" value="FAD_binding_3"/>
    <property type="match status" value="1"/>
</dbReference>
<dbReference type="Gene3D" id="2.40.400.10">
    <property type="entry name" value="Acetoacetate decarboxylase-like"/>
    <property type="match status" value="1"/>
</dbReference>
<evidence type="ECO:0000256" key="4">
    <source>
        <dbReference type="ARBA" id="ARBA00023002"/>
    </source>
</evidence>
<keyword evidence="2" id="KW-0285">Flavoprotein</keyword>
<evidence type="ECO:0000256" key="5">
    <source>
        <dbReference type="ARBA" id="ARBA00023033"/>
    </source>
</evidence>
<dbReference type="InterPro" id="IPR023375">
    <property type="entry name" value="ADC_dom_sf"/>
</dbReference>
<dbReference type="EMBL" id="JAZHXJ010000167">
    <property type="protein sequence ID" value="KAL1870818.1"/>
    <property type="molecule type" value="Genomic_DNA"/>
</dbReference>
<keyword evidence="8" id="KW-1185">Reference proteome</keyword>
<dbReference type="PRINTS" id="PR00420">
    <property type="entry name" value="RNGMNOXGNASE"/>
</dbReference>
<dbReference type="InterPro" id="IPR036188">
    <property type="entry name" value="FAD/NAD-bd_sf"/>
</dbReference>
<keyword evidence="3" id="KW-0274">FAD</keyword>
<keyword evidence="4" id="KW-0560">Oxidoreductase</keyword>
<evidence type="ECO:0000313" key="8">
    <source>
        <dbReference type="Proteomes" id="UP001586593"/>
    </source>
</evidence>
<dbReference type="SUPFAM" id="SSF160104">
    <property type="entry name" value="Acetoacetate decarboxylase-like"/>
    <property type="match status" value="1"/>
</dbReference>
<dbReference type="InterPro" id="IPR002938">
    <property type="entry name" value="FAD-bd"/>
</dbReference>
<feature type="domain" description="FAD-binding" evidence="6">
    <location>
        <begin position="32"/>
        <end position="387"/>
    </location>
</feature>
<accession>A0ABR3X4G8</accession>
<dbReference type="PANTHER" id="PTHR13789">
    <property type="entry name" value="MONOOXYGENASE"/>
    <property type="match status" value="1"/>
</dbReference>
<proteinExistence type="inferred from homology"/>
<comment type="similarity">
    <text evidence="1">Belongs to the paxM FAD-dependent monooxygenase family.</text>
</comment>
<evidence type="ECO:0000256" key="2">
    <source>
        <dbReference type="ARBA" id="ARBA00022630"/>
    </source>
</evidence>